<dbReference type="InterPro" id="IPR039420">
    <property type="entry name" value="WalR-like"/>
</dbReference>
<sequence length="228" mass="25235">MSARILIIEDDPQISANIYDYLTAKGFTPDAAPNPAVALHLLSHSKFDLIVLDLGLPGMGGLNLAQQIRQVLGLTLPMIILTARDTLDDKQAGFDAGADDYMLKPFSLKELEMRINAQLRRAKGFAAVARLRFGLIEFESRTGEVFWQGKPLKLAPKTVLLLQTLLAQPQTLFSREQLERAVWGSEQDSSDALRYHLSQLRKALTLPDGSSPIQTIHGRGYMLISHGE</sequence>
<dbReference type="PANTHER" id="PTHR48111">
    <property type="entry name" value="REGULATOR OF RPOS"/>
    <property type="match status" value="1"/>
</dbReference>
<keyword evidence="4 7" id="KW-0238">DNA-binding</keyword>
<evidence type="ECO:0000256" key="1">
    <source>
        <dbReference type="ARBA" id="ARBA00022553"/>
    </source>
</evidence>
<keyword evidence="5" id="KW-0804">Transcription</keyword>
<organism evidence="10 11">
    <name type="scientific">Chitinibacter fontanus</name>
    <dbReference type="NCBI Taxonomy" id="1737446"/>
    <lineage>
        <taxon>Bacteria</taxon>
        <taxon>Pseudomonadati</taxon>
        <taxon>Pseudomonadota</taxon>
        <taxon>Betaproteobacteria</taxon>
        <taxon>Neisseriales</taxon>
        <taxon>Chitinibacteraceae</taxon>
        <taxon>Chitinibacter</taxon>
    </lineage>
</organism>
<dbReference type="GO" id="GO:0000976">
    <property type="term" value="F:transcription cis-regulatory region binding"/>
    <property type="evidence" value="ECO:0007669"/>
    <property type="project" value="TreeGrafter"/>
</dbReference>
<evidence type="ECO:0000259" key="9">
    <source>
        <dbReference type="PROSITE" id="PS51755"/>
    </source>
</evidence>
<dbReference type="Gene3D" id="1.10.10.10">
    <property type="entry name" value="Winged helix-like DNA-binding domain superfamily/Winged helix DNA-binding domain"/>
    <property type="match status" value="1"/>
</dbReference>
<dbReference type="InterPro" id="IPR036388">
    <property type="entry name" value="WH-like_DNA-bd_sf"/>
</dbReference>
<dbReference type="CDD" id="cd00383">
    <property type="entry name" value="trans_reg_C"/>
    <property type="match status" value="1"/>
</dbReference>
<evidence type="ECO:0000259" key="8">
    <source>
        <dbReference type="PROSITE" id="PS50110"/>
    </source>
</evidence>
<evidence type="ECO:0000313" key="10">
    <source>
        <dbReference type="EMBL" id="QLI81021.1"/>
    </source>
</evidence>
<dbReference type="SUPFAM" id="SSF46894">
    <property type="entry name" value="C-terminal effector domain of the bipartite response regulators"/>
    <property type="match status" value="1"/>
</dbReference>
<evidence type="ECO:0000256" key="5">
    <source>
        <dbReference type="ARBA" id="ARBA00023163"/>
    </source>
</evidence>
<dbReference type="SMART" id="SM00448">
    <property type="entry name" value="REC"/>
    <property type="match status" value="1"/>
</dbReference>
<gene>
    <name evidence="10" type="ORF">HZU75_05490</name>
</gene>
<evidence type="ECO:0000256" key="3">
    <source>
        <dbReference type="ARBA" id="ARBA00023015"/>
    </source>
</evidence>
<dbReference type="Pfam" id="PF00072">
    <property type="entry name" value="Response_reg"/>
    <property type="match status" value="1"/>
</dbReference>
<feature type="modified residue" description="4-aspartylphosphate" evidence="6">
    <location>
        <position position="53"/>
    </location>
</feature>
<name>A0A7D5Z276_9NEIS</name>
<dbReference type="GO" id="GO:0032993">
    <property type="term" value="C:protein-DNA complex"/>
    <property type="evidence" value="ECO:0007669"/>
    <property type="project" value="TreeGrafter"/>
</dbReference>
<evidence type="ECO:0000256" key="4">
    <source>
        <dbReference type="ARBA" id="ARBA00023125"/>
    </source>
</evidence>
<feature type="domain" description="Response regulatory" evidence="8">
    <location>
        <begin position="4"/>
        <end position="119"/>
    </location>
</feature>
<keyword evidence="1 6" id="KW-0597">Phosphoprotein</keyword>
<dbReference type="EMBL" id="CP058952">
    <property type="protein sequence ID" value="QLI81021.1"/>
    <property type="molecule type" value="Genomic_DNA"/>
</dbReference>
<dbReference type="SUPFAM" id="SSF52172">
    <property type="entry name" value="CheY-like"/>
    <property type="match status" value="1"/>
</dbReference>
<dbReference type="Proteomes" id="UP000510822">
    <property type="component" value="Chromosome"/>
</dbReference>
<dbReference type="Pfam" id="PF00486">
    <property type="entry name" value="Trans_reg_C"/>
    <property type="match status" value="1"/>
</dbReference>
<dbReference type="PROSITE" id="PS51755">
    <property type="entry name" value="OMPR_PHOB"/>
    <property type="match status" value="1"/>
</dbReference>
<dbReference type="PANTHER" id="PTHR48111:SF22">
    <property type="entry name" value="REGULATOR OF RPOS"/>
    <property type="match status" value="1"/>
</dbReference>
<feature type="DNA-binding region" description="OmpR/PhoB-type" evidence="7">
    <location>
        <begin position="128"/>
        <end position="225"/>
    </location>
</feature>
<proteinExistence type="predicted"/>
<dbReference type="InterPro" id="IPR001867">
    <property type="entry name" value="OmpR/PhoB-type_DNA-bd"/>
</dbReference>
<dbReference type="Gene3D" id="3.40.50.2300">
    <property type="match status" value="1"/>
</dbReference>
<dbReference type="KEGG" id="cfon:HZU75_05490"/>
<dbReference type="GO" id="GO:0005829">
    <property type="term" value="C:cytosol"/>
    <property type="evidence" value="ECO:0007669"/>
    <property type="project" value="TreeGrafter"/>
</dbReference>
<keyword evidence="3" id="KW-0805">Transcription regulation</keyword>
<evidence type="ECO:0000313" key="11">
    <source>
        <dbReference type="Proteomes" id="UP000510822"/>
    </source>
</evidence>
<dbReference type="GO" id="GO:0006355">
    <property type="term" value="P:regulation of DNA-templated transcription"/>
    <property type="evidence" value="ECO:0007669"/>
    <property type="project" value="InterPro"/>
</dbReference>
<feature type="domain" description="OmpR/PhoB-type" evidence="9">
    <location>
        <begin position="128"/>
        <end position="225"/>
    </location>
</feature>
<dbReference type="InterPro" id="IPR016032">
    <property type="entry name" value="Sig_transdc_resp-reg_C-effctor"/>
</dbReference>
<keyword evidence="2" id="KW-0902">Two-component regulatory system</keyword>
<dbReference type="InterPro" id="IPR001789">
    <property type="entry name" value="Sig_transdc_resp-reg_receiver"/>
</dbReference>
<evidence type="ECO:0000256" key="2">
    <source>
        <dbReference type="ARBA" id="ARBA00023012"/>
    </source>
</evidence>
<dbReference type="PROSITE" id="PS50110">
    <property type="entry name" value="RESPONSE_REGULATORY"/>
    <property type="match status" value="1"/>
</dbReference>
<dbReference type="SMART" id="SM00862">
    <property type="entry name" value="Trans_reg_C"/>
    <property type="match status" value="1"/>
</dbReference>
<dbReference type="Gene3D" id="6.10.250.690">
    <property type="match status" value="1"/>
</dbReference>
<evidence type="ECO:0000256" key="7">
    <source>
        <dbReference type="PROSITE-ProRule" id="PRU01091"/>
    </source>
</evidence>
<evidence type="ECO:0000256" key="6">
    <source>
        <dbReference type="PROSITE-ProRule" id="PRU00169"/>
    </source>
</evidence>
<dbReference type="AlphaFoldDB" id="A0A7D5Z276"/>
<dbReference type="GO" id="GO:0000156">
    <property type="term" value="F:phosphorelay response regulator activity"/>
    <property type="evidence" value="ECO:0007669"/>
    <property type="project" value="TreeGrafter"/>
</dbReference>
<dbReference type="RefSeq" id="WP_180308152.1">
    <property type="nucleotide sequence ID" value="NZ_CP058952.1"/>
</dbReference>
<reference evidence="10 11" key="1">
    <citation type="journal article" date="2016" name="Int. J. Syst. Evol. Microbiol.">
        <title>Chitinibacter fontanus sp. nov., isolated from a spring.</title>
        <authorList>
            <person name="Sheu S.Y."/>
            <person name="Li Y.S."/>
            <person name="Young C.C."/>
            <person name="Chen W.M."/>
        </authorList>
    </citation>
    <scope>NUCLEOTIDE SEQUENCE [LARGE SCALE GENOMIC DNA]</scope>
    <source>
        <strain evidence="10 11">STM-7</strain>
    </source>
</reference>
<keyword evidence="11" id="KW-1185">Reference proteome</keyword>
<dbReference type="InterPro" id="IPR011006">
    <property type="entry name" value="CheY-like_superfamily"/>
</dbReference>
<protein>
    <submittedName>
        <fullName evidence="10">Response regulator transcription factor</fullName>
    </submittedName>
</protein>
<accession>A0A7D5Z276</accession>